<evidence type="ECO:0000256" key="1">
    <source>
        <dbReference type="SAM" id="MobiDB-lite"/>
    </source>
</evidence>
<proteinExistence type="predicted"/>
<evidence type="ECO:0000313" key="2">
    <source>
        <dbReference type="EMBL" id="KAK8998131.1"/>
    </source>
</evidence>
<protein>
    <submittedName>
        <fullName evidence="2">Uncharacterized protein</fullName>
    </submittedName>
</protein>
<sequence length="187" mass="20178">MVQLLTPLTENSLFQVTLNPANCIMCSVALSIRSAQFKVRSIMGDRNGARPDPSSAGPSGTRLGPVGVRADRRARGATATSARSAKRHHCTGGPPSEPRSLSWKLSASNFSFLVLFLESNLQNAMIEHSPSSSPLLEASPGEMRLPPEGFRRSLSSSWIRILKIARKQTETLHGGRASSSPICGFHR</sequence>
<dbReference type="EMBL" id="JBBPBN010000042">
    <property type="protein sequence ID" value="KAK8998131.1"/>
    <property type="molecule type" value="Genomic_DNA"/>
</dbReference>
<organism evidence="2 3">
    <name type="scientific">Hibiscus sabdariffa</name>
    <name type="common">roselle</name>
    <dbReference type="NCBI Taxonomy" id="183260"/>
    <lineage>
        <taxon>Eukaryota</taxon>
        <taxon>Viridiplantae</taxon>
        <taxon>Streptophyta</taxon>
        <taxon>Embryophyta</taxon>
        <taxon>Tracheophyta</taxon>
        <taxon>Spermatophyta</taxon>
        <taxon>Magnoliopsida</taxon>
        <taxon>eudicotyledons</taxon>
        <taxon>Gunneridae</taxon>
        <taxon>Pentapetalae</taxon>
        <taxon>rosids</taxon>
        <taxon>malvids</taxon>
        <taxon>Malvales</taxon>
        <taxon>Malvaceae</taxon>
        <taxon>Malvoideae</taxon>
        <taxon>Hibiscus</taxon>
    </lineage>
</organism>
<feature type="region of interest" description="Disordered" evidence="1">
    <location>
        <begin position="44"/>
        <end position="100"/>
    </location>
</feature>
<comment type="caution">
    <text evidence="2">The sequence shown here is derived from an EMBL/GenBank/DDBJ whole genome shotgun (WGS) entry which is preliminary data.</text>
</comment>
<reference evidence="2 3" key="1">
    <citation type="journal article" date="2024" name="G3 (Bethesda)">
        <title>Genome assembly of Hibiscus sabdariffa L. provides insights into metabolisms of medicinal natural products.</title>
        <authorList>
            <person name="Kim T."/>
        </authorList>
    </citation>
    <scope>NUCLEOTIDE SEQUENCE [LARGE SCALE GENOMIC DNA]</scope>
    <source>
        <strain evidence="2">TK-2024</strain>
        <tissue evidence="2">Old leaves</tissue>
    </source>
</reference>
<evidence type="ECO:0000313" key="3">
    <source>
        <dbReference type="Proteomes" id="UP001396334"/>
    </source>
</evidence>
<name>A0ABR2QC86_9ROSI</name>
<keyword evidence="3" id="KW-1185">Reference proteome</keyword>
<dbReference type="Proteomes" id="UP001396334">
    <property type="component" value="Unassembled WGS sequence"/>
</dbReference>
<accession>A0ABR2QC86</accession>
<gene>
    <name evidence="2" type="ORF">V6N11_012662</name>
</gene>